<sequence length="86" mass="9234">MGGVRAARRGERGQPAGLRDALVQQLALRRGLPGQQQLAVDGLVGLALRVVQLGRREHRVHAEGPELVGGDRHDPLADLRIAHQVA</sequence>
<reference evidence="1" key="1">
    <citation type="submission" date="2019-08" db="EMBL/GenBank/DDBJ databases">
        <authorList>
            <person name="Kucharzyk K."/>
            <person name="Murdoch R.W."/>
            <person name="Higgins S."/>
            <person name="Loffler F."/>
        </authorList>
    </citation>
    <scope>NUCLEOTIDE SEQUENCE</scope>
</reference>
<protein>
    <submittedName>
        <fullName evidence="1">Uncharacterized protein</fullName>
    </submittedName>
</protein>
<proteinExistence type="predicted"/>
<dbReference type="AlphaFoldDB" id="A0A645A5K2"/>
<name>A0A645A5K2_9ZZZZ</name>
<accession>A0A645A5K2</accession>
<gene>
    <name evidence="1" type="ORF">SDC9_95184</name>
</gene>
<comment type="caution">
    <text evidence="1">The sequence shown here is derived from an EMBL/GenBank/DDBJ whole genome shotgun (WGS) entry which is preliminary data.</text>
</comment>
<dbReference type="EMBL" id="VSSQ01012106">
    <property type="protein sequence ID" value="MPM48459.1"/>
    <property type="molecule type" value="Genomic_DNA"/>
</dbReference>
<organism evidence="1">
    <name type="scientific">bioreactor metagenome</name>
    <dbReference type="NCBI Taxonomy" id="1076179"/>
    <lineage>
        <taxon>unclassified sequences</taxon>
        <taxon>metagenomes</taxon>
        <taxon>ecological metagenomes</taxon>
    </lineage>
</organism>
<evidence type="ECO:0000313" key="1">
    <source>
        <dbReference type="EMBL" id="MPM48459.1"/>
    </source>
</evidence>